<dbReference type="PANTHER" id="PTHR43591">
    <property type="entry name" value="METHYLTRANSFERASE"/>
    <property type="match status" value="1"/>
</dbReference>
<proteinExistence type="predicted"/>
<keyword evidence="2" id="KW-0808">Transferase</keyword>
<comment type="caution">
    <text evidence="2">The sequence shown here is derived from an EMBL/GenBank/DDBJ whole genome shotgun (WGS) entry which is preliminary data.</text>
</comment>
<evidence type="ECO:0000259" key="1">
    <source>
        <dbReference type="Pfam" id="PF13649"/>
    </source>
</evidence>
<name>A0A840I8H9_9ACTN</name>
<dbReference type="Proteomes" id="UP000585272">
    <property type="component" value="Unassembled WGS sequence"/>
</dbReference>
<dbReference type="InterPro" id="IPR041698">
    <property type="entry name" value="Methyltransf_25"/>
</dbReference>
<evidence type="ECO:0000313" key="3">
    <source>
        <dbReference type="Proteomes" id="UP000585272"/>
    </source>
</evidence>
<dbReference type="GO" id="GO:0032259">
    <property type="term" value="P:methylation"/>
    <property type="evidence" value="ECO:0007669"/>
    <property type="project" value="UniProtKB-KW"/>
</dbReference>
<gene>
    <name evidence="2" type="ORF">BDZ31_000405</name>
</gene>
<dbReference type="EMBL" id="JACHNU010000001">
    <property type="protein sequence ID" value="MBB4660832.1"/>
    <property type="molecule type" value="Genomic_DNA"/>
</dbReference>
<feature type="domain" description="Methyltransferase" evidence="1">
    <location>
        <begin position="40"/>
        <end position="132"/>
    </location>
</feature>
<accession>A0A840I8H9</accession>
<dbReference type="PANTHER" id="PTHR43591:SF24">
    <property type="entry name" value="2-METHOXY-6-POLYPRENYL-1,4-BENZOQUINOL METHYLASE, MITOCHONDRIAL"/>
    <property type="match status" value="1"/>
</dbReference>
<reference evidence="2 3" key="1">
    <citation type="submission" date="2020-08" db="EMBL/GenBank/DDBJ databases">
        <title>Genomic Encyclopedia of Archaeal and Bacterial Type Strains, Phase II (KMG-II): from individual species to whole genera.</title>
        <authorList>
            <person name="Goeker M."/>
        </authorList>
    </citation>
    <scope>NUCLEOTIDE SEQUENCE [LARGE SCALE GENOMIC DNA]</scope>
    <source>
        <strain evidence="2 3">DSM 23288</strain>
    </source>
</reference>
<dbReference type="AlphaFoldDB" id="A0A840I8H9"/>
<keyword evidence="3" id="KW-1185">Reference proteome</keyword>
<evidence type="ECO:0000313" key="2">
    <source>
        <dbReference type="EMBL" id="MBB4660832.1"/>
    </source>
</evidence>
<dbReference type="SUPFAM" id="SSF53335">
    <property type="entry name" value="S-adenosyl-L-methionine-dependent methyltransferases"/>
    <property type="match status" value="1"/>
</dbReference>
<organism evidence="2 3">
    <name type="scientific">Conexibacter arvalis</name>
    <dbReference type="NCBI Taxonomy" id="912552"/>
    <lineage>
        <taxon>Bacteria</taxon>
        <taxon>Bacillati</taxon>
        <taxon>Actinomycetota</taxon>
        <taxon>Thermoleophilia</taxon>
        <taxon>Solirubrobacterales</taxon>
        <taxon>Conexibacteraceae</taxon>
        <taxon>Conexibacter</taxon>
    </lineage>
</organism>
<keyword evidence="2" id="KW-0489">Methyltransferase</keyword>
<dbReference type="Gene3D" id="3.40.50.150">
    <property type="entry name" value="Vaccinia Virus protein VP39"/>
    <property type="match status" value="1"/>
</dbReference>
<dbReference type="Pfam" id="PF13649">
    <property type="entry name" value="Methyltransf_25"/>
    <property type="match status" value="1"/>
</dbReference>
<dbReference type="InterPro" id="IPR029063">
    <property type="entry name" value="SAM-dependent_MTases_sf"/>
</dbReference>
<dbReference type="CDD" id="cd02440">
    <property type="entry name" value="AdoMet_MTases"/>
    <property type="match status" value="1"/>
</dbReference>
<dbReference type="RefSeq" id="WP_183338475.1">
    <property type="nucleotide sequence ID" value="NZ_JACHNU010000001.1"/>
</dbReference>
<protein>
    <submittedName>
        <fullName evidence="2">Ubiquinone/menaquinone biosynthesis C-methylase UbiE</fullName>
    </submittedName>
</protein>
<keyword evidence="2" id="KW-0830">Ubiquinone</keyword>
<dbReference type="GO" id="GO:0008168">
    <property type="term" value="F:methyltransferase activity"/>
    <property type="evidence" value="ECO:0007669"/>
    <property type="project" value="UniProtKB-KW"/>
</dbReference>
<sequence length="266" mass="28027">MAEASRIWALGDFPRVARETIGATGPLLVEACGIGPGQRVLDVAAGAGNVAIAAARAGAEVVASDITPELLDAGRAAAEAEGLELQWVVADAQSLPFGDGAFDAVTSSFGAIFAPDHAVTARELLRVCRPGGTIGMLNWTPEGWSGRFFATVAPFAPPPPPGYEPPVLWGSEPHLRELLGPGSDEIAVERRVVVLDHFADAEALVSFYRANFGPVIAAFEGLAGDPERAAALERALLTFARETNAAEPGRPPRWELEYLLVRARRA</sequence>